<keyword evidence="8" id="KW-1185">Reference proteome</keyword>
<dbReference type="PANTHER" id="PTHR31310:SF8">
    <property type="entry name" value="INOSITOLPHOSPHOTRANSFERASE 1"/>
    <property type="match status" value="1"/>
</dbReference>
<keyword evidence="2 5" id="KW-0812">Transmembrane</keyword>
<dbReference type="OrthoDB" id="5784at2759"/>
<dbReference type="GO" id="GO:0016020">
    <property type="term" value="C:membrane"/>
    <property type="evidence" value="ECO:0007669"/>
    <property type="project" value="UniProtKB-SubCell"/>
</dbReference>
<feature type="transmembrane region" description="Helical" evidence="5">
    <location>
        <begin position="163"/>
        <end position="187"/>
    </location>
</feature>
<protein>
    <recommendedName>
        <fullName evidence="6">Inositolphosphotransferase Aur1/Ipt1 domain-containing protein</fullName>
    </recommendedName>
</protein>
<name>A0A1L0CIJ8_9ASCO</name>
<dbReference type="PANTHER" id="PTHR31310">
    <property type="match status" value="1"/>
</dbReference>
<dbReference type="InterPro" id="IPR052185">
    <property type="entry name" value="IPC_Synthase-Related"/>
</dbReference>
<comment type="subcellular location">
    <subcellularLocation>
        <location evidence="1">Membrane</location>
        <topology evidence="1">Multi-pass membrane protein</topology>
    </subcellularLocation>
</comment>
<gene>
    <name evidence="7" type="ORF">HGUI_00337</name>
</gene>
<keyword evidence="3 5" id="KW-1133">Transmembrane helix</keyword>
<dbReference type="GO" id="GO:0070916">
    <property type="term" value="C:inositol phosphoceramide synthase complex"/>
    <property type="evidence" value="ECO:0007669"/>
    <property type="project" value="TreeGrafter"/>
</dbReference>
<evidence type="ECO:0000256" key="4">
    <source>
        <dbReference type="ARBA" id="ARBA00023136"/>
    </source>
</evidence>
<sequence length="474" mass="55893">MINPLRFLIWFVKTTYKESLHNRYNLFTLTVNFCINFSPVFLWLFLFKQSKHIPSEIRPKINGQWLFYSDILFLGGDFWNEQEDEVITFISFVSSWVSVFLCMLIIVPYFMFKNKWINNKYSSFKTYSFLKPFHLLALFYLSLNFLHLFTIQQEYNFKPYKDFITWFSYVLLHLIAPIITAVFLYIYKPPGTMGAFALALGIQNTAGFFTHVLLPSAPPWFTHMYGMHLTEELTRELNYETLGYAAGLSRMPFKLGTNIAAAGFKKSPIVFGALPSLHGAMALQCGLWIFYKYGDNLKYQYTKSRGGCNDRLINNKTNSVDDFVLDDLDLSEDSSSNDNVSNVLPLNEKPRWWWHTGRVLVSLFMLLQWFSTMYLDHHYRIDLFAGGIYAIISFHIVRKFIMEKNYNTYLEIHENNDKEAIKKLDLSSKVWWFNEYGVLARYKLKQLEPTGDREEMSIGERVFKKYKFHKVFKI</sequence>
<dbReference type="VEuPathDB" id="FungiDB:HGUI_00337"/>
<dbReference type="GO" id="GO:0010507">
    <property type="term" value="P:negative regulation of autophagy"/>
    <property type="evidence" value="ECO:0007669"/>
    <property type="project" value="EnsemblFungi"/>
</dbReference>
<reference evidence="8" key="1">
    <citation type="submission" date="2016-11" db="EMBL/GenBank/DDBJ databases">
        <authorList>
            <person name="Guldener U."/>
        </authorList>
    </citation>
    <scope>NUCLEOTIDE SEQUENCE [LARGE SCALE GENOMIC DNA]</scope>
</reference>
<feature type="domain" description="Inositolphosphotransferase Aur1/Ipt1" evidence="6">
    <location>
        <begin position="143"/>
        <end position="291"/>
    </location>
</feature>
<evidence type="ECO:0000313" key="7">
    <source>
        <dbReference type="EMBL" id="SGZ38137.1"/>
    </source>
</evidence>
<feature type="transmembrane region" description="Helical" evidence="5">
    <location>
        <begin position="86"/>
        <end position="112"/>
    </location>
</feature>
<feature type="transmembrane region" description="Helical" evidence="5">
    <location>
        <begin position="24"/>
        <end position="45"/>
    </location>
</feature>
<feature type="transmembrane region" description="Helical" evidence="5">
    <location>
        <begin position="194"/>
        <end position="214"/>
    </location>
</feature>
<proteinExistence type="predicted"/>
<dbReference type="Pfam" id="PF14378">
    <property type="entry name" value="PAP2_3"/>
    <property type="match status" value="1"/>
</dbReference>
<dbReference type="GO" id="GO:0016772">
    <property type="term" value="F:transferase activity, transferring phosphorus-containing groups"/>
    <property type="evidence" value="ECO:0007669"/>
    <property type="project" value="EnsemblFungi"/>
</dbReference>
<feature type="transmembrane region" description="Helical" evidence="5">
    <location>
        <begin position="269"/>
        <end position="291"/>
    </location>
</feature>
<evidence type="ECO:0000256" key="2">
    <source>
        <dbReference type="ARBA" id="ARBA00022692"/>
    </source>
</evidence>
<keyword evidence="4 5" id="KW-0472">Membrane</keyword>
<dbReference type="Proteomes" id="UP000183365">
    <property type="component" value="Unassembled WGS sequence"/>
</dbReference>
<evidence type="ECO:0000256" key="3">
    <source>
        <dbReference type="ARBA" id="ARBA00022989"/>
    </source>
</evidence>
<evidence type="ECO:0000259" key="6">
    <source>
        <dbReference type="Pfam" id="PF14378"/>
    </source>
</evidence>
<dbReference type="AlphaFoldDB" id="A0A1L0CIJ8"/>
<evidence type="ECO:0000256" key="1">
    <source>
        <dbReference type="ARBA" id="ARBA00004141"/>
    </source>
</evidence>
<organism evidence="7 8">
    <name type="scientific">Hanseniaspora guilliermondii</name>
    <dbReference type="NCBI Taxonomy" id="56406"/>
    <lineage>
        <taxon>Eukaryota</taxon>
        <taxon>Fungi</taxon>
        <taxon>Dikarya</taxon>
        <taxon>Ascomycota</taxon>
        <taxon>Saccharomycotina</taxon>
        <taxon>Saccharomycetes</taxon>
        <taxon>Saccharomycodales</taxon>
        <taxon>Saccharomycodaceae</taxon>
        <taxon>Hanseniaspora</taxon>
    </lineage>
</organism>
<dbReference type="InterPro" id="IPR026841">
    <property type="entry name" value="Aur1/Ipt1"/>
</dbReference>
<dbReference type="GO" id="GO:0030148">
    <property type="term" value="P:sphingolipid biosynthetic process"/>
    <property type="evidence" value="ECO:0007669"/>
    <property type="project" value="EnsemblFungi"/>
</dbReference>
<accession>A0A1L0CIJ8</accession>
<evidence type="ECO:0000256" key="5">
    <source>
        <dbReference type="SAM" id="Phobius"/>
    </source>
</evidence>
<feature type="transmembrane region" description="Helical" evidence="5">
    <location>
        <begin position="352"/>
        <end position="371"/>
    </location>
</feature>
<evidence type="ECO:0000313" key="8">
    <source>
        <dbReference type="Proteomes" id="UP000183365"/>
    </source>
</evidence>
<feature type="transmembrane region" description="Helical" evidence="5">
    <location>
        <begin position="377"/>
        <end position="397"/>
    </location>
</feature>
<dbReference type="CDD" id="cd03386">
    <property type="entry name" value="PAP2_Aur1_like"/>
    <property type="match status" value="1"/>
</dbReference>
<feature type="transmembrane region" description="Helical" evidence="5">
    <location>
        <begin position="133"/>
        <end position="151"/>
    </location>
</feature>
<dbReference type="EMBL" id="FQNF01000004">
    <property type="protein sequence ID" value="SGZ38137.1"/>
    <property type="molecule type" value="Genomic_DNA"/>
</dbReference>
<dbReference type="GO" id="GO:0006676">
    <property type="term" value="P:mannosyl diphosphorylinositol ceramide metabolic process"/>
    <property type="evidence" value="ECO:0007669"/>
    <property type="project" value="EnsemblFungi"/>
</dbReference>